<dbReference type="Pfam" id="PF14841">
    <property type="entry name" value="FliG_M"/>
    <property type="match status" value="1"/>
</dbReference>
<dbReference type="InterPro" id="IPR032779">
    <property type="entry name" value="FliG_M"/>
</dbReference>
<dbReference type="GO" id="GO:0009425">
    <property type="term" value="C:bacterial-type flagellum basal body"/>
    <property type="evidence" value="ECO:0007669"/>
    <property type="project" value="UniProtKB-SubCell"/>
</dbReference>
<comment type="subcellular location">
    <subcellularLocation>
        <location evidence="1">Bacterial flagellum basal body</location>
    </subcellularLocation>
    <subcellularLocation>
        <location evidence="2">Cell membrane</location>
        <topology evidence="2">Peripheral membrane protein</topology>
        <orientation evidence="2">Cytoplasmic side</orientation>
    </subcellularLocation>
</comment>
<dbReference type="Gene3D" id="1.10.220.30">
    <property type="match status" value="3"/>
</dbReference>
<evidence type="ECO:0000256" key="9">
    <source>
        <dbReference type="ARBA" id="ARBA00023143"/>
    </source>
</evidence>
<name>A0AA42CH99_9HYPH</name>
<dbReference type="InterPro" id="IPR028263">
    <property type="entry name" value="FliG_N"/>
</dbReference>
<evidence type="ECO:0000256" key="5">
    <source>
        <dbReference type="ARBA" id="ARBA00022475"/>
    </source>
</evidence>
<feature type="domain" description="Flagellar motor switch protein FliG C-terminal" evidence="11">
    <location>
        <begin position="225"/>
        <end position="329"/>
    </location>
</feature>
<comment type="function">
    <text evidence="10">FliG is one of three proteins (FliG, FliN, FliM) that forms the rotor-mounted switch complex (C ring), located at the base of the basal body. This complex interacts with the CheY and CheZ chemotaxis proteins, in addition to contacting components of the motor that determine the direction of flagellar rotation.</text>
</comment>
<keyword evidence="9" id="KW-0975">Bacterial flagellum</keyword>
<comment type="similarity">
    <text evidence="3">Belongs to the FliG family.</text>
</comment>
<dbReference type="EMBL" id="JAMOIM010000002">
    <property type="protein sequence ID" value="MCW6507353.1"/>
    <property type="molecule type" value="Genomic_DNA"/>
</dbReference>
<dbReference type="Pfam" id="PF14842">
    <property type="entry name" value="FliG_N"/>
    <property type="match status" value="1"/>
</dbReference>
<evidence type="ECO:0000313" key="14">
    <source>
        <dbReference type="EMBL" id="MCW6507353.1"/>
    </source>
</evidence>
<keyword evidence="14" id="KW-0969">Cilium</keyword>
<evidence type="ECO:0000256" key="6">
    <source>
        <dbReference type="ARBA" id="ARBA00022500"/>
    </source>
</evidence>
<feature type="domain" description="Flagellar motor switch protein FliG N-terminal" evidence="13">
    <location>
        <begin position="14"/>
        <end position="115"/>
    </location>
</feature>
<dbReference type="Proteomes" id="UP001165667">
    <property type="component" value="Unassembled WGS sequence"/>
</dbReference>
<keyword evidence="5" id="KW-1003">Cell membrane</keyword>
<dbReference type="Pfam" id="PF01706">
    <property type="entry name" value="FliG_C"/>
    <property type="match status" value="1"/>
</dbReference>
<protein>
    <recommendedName>
        <fullName evidence="4">Flagellar motor switch protein FliG</fullName>
    </recommendedName>
</protein>
<dbReference type="SUPFAM" id="SSF48029">
    <property type="entry name" value="FliG"/>
    <property type="match status" value="2"/>
</dbReference>
<feature type="domain" description="Flagellar motor switch protein FliG middle" evidence="12">
    <location>
        <begin position="126"/>
        <end position="194"/>
    </location>
</feature>
<keyword evidence="8" id="KW-0472">Membrane</keyword>
<sequence length="340" mass="36630">MTMSTPSALGRRDLSGPEKVAALLLGMGKPLATRLLKHFDPTELKMVTRAAATLGAVSIETLEDLVEELAGEFTKELDLQGTASEIEHLLGTVLPSDQVAEIMADVLGNSNSSIWVRLSGLPEKDMAAYVTKEHPQTGALILSRLTPEAAAKTLAVLPRDLRNTLTRRMLTQRAVNEPTIRILENKLRDDLLINVSRDKEGSTQTRVADILNRMDPEQAEDMLTSIAETKPADAAVIRSKMFSFGDLVALSAKARSVLLEKVPAEQITMALREADEALKEAVLSAMGARSRRLVENELKTGSAPPKEIAAARKVICATVLDLIALGEIEPPDLSAADGQG</sequence>
<keyword evidence="15" id="KW-1185">Reference proteome</keyword>
<evidence type="ECO:0000256" key="2">
    <source>
        <dbReference type="ARBA" id="ARBA00004413"/>
    </source>
</evidence>
<keyword evidence="14" id="KW-0966">Cell projection</keyword>
<proteinExistence type="inferred from homology"/>
<dbReference type="GO" id="GO:0006935">
    <property type="term" value="P:chemotaxis"/>
    <property type="evidence" value="ECO:0007669"/>
    <property type="project" value="UniProtKB-KW"/>
</dbReference>
<gene>
    <name evidence="14" type="primary">fliG</name>
    <name evidence="14" type="ORF">M8523_04885</name>
</gene>
<evidence type="ECO:0000256" key="4">
    <source>
        <dbReference type="ARBA" id="ARBA00021870"/>
    </source>
</evidence>
<comment type="caution">
    <text evidence="14">The sequence shown here is derived from an EMBL/GenBank/DDBJ whole genome shotgun (WGS) entry which is preliminary data.</text>
</comment>
<keyword evidence="7" id="KW-0283">Flagellar rotation</keyword>
<evidence type="ECO:0000256" key="7">
    <source>
        <dbReference type="ARBA" id="ARBA00022779"/>
    </source>
</evidence>
<keyword evidence="6" id="KW-0145">Chemotaxis</keyword>
<evidence type="ECO:0000256" key="3">
    <source>
        <dbReference type="ARBA" id="ARBA00010299"/>
    </source>
</evidence>
<evidence type="ECO:0000256" key="1">
    <source>
        <dbReference type="ARBA" id="ARBA00004117"/>
    </source>
</evidence>
<evidence type="ECO:0000259" key="12">
    <source>
        <dbReference type="Pfam" id="PF14841"/>
    </source>
</evidence>
<evidence type="ECO:0000313" key="15">
    <source>
        <dbReference type="Proteomes" id="UP001165667"/>
    </source>
</evidence>
<organism evidence="14 15">
    <name type="scientific">Lichenifustis flavocetrariae</name>
    <dbReference type="NCBI Taxonomy" id="2949735"/>
    <lineage>
        <taxon>Bacteria</taxon>
        <taxon>Pseudomonadati</taxon>
        <taxon>Pseudomonadota</taxon>
        <taxon>Alphaproteobacteria</taxon>
        <taxon>Hyphomicrobiales</taxon>
        <taxon>Lichenihabitantaceae</taxon>
        <taxon>Lichenifustis</taxon>
    </lineage>
</organism>
<dbReference type="GO" id="GO:0071973">
    <property type="term" value="P:bacterial-type flagellum-dependent cell motility"/>
    <property type="evidence" value="ECO:0007669"/>
    <property type="project" value="InterPro"/>
</dbReference>
<dbReference type="InterPro" id="IPR011002">
    <property type="entry name" value="FliG_a-hlx"/>
</dbReference>
<dbReference type="GO" id="GO:0003774">
    <property type="term" value="F:cytoskeletal motor activity"/>
    <property type="evidence" value="ECO:0007669"/>
    <property type="project" value="InterPro"/>
</dbReference>
<keyword evidence="14" id="KW-0282">Flagellum</keyword>
<evidence type="ECO:0000259" key="13">
    <source>
        <dbReference type="Pfam" id="PF14842"/>
    </source>
</evidence>
<evidence type="ECO:0000259" key="11">
    <source>
        <dbReference type="Pfam" id="PF01706"/>
    </source>
</evidence>
<dbReference type="GO" id="GO:0005886">
    <property type="term" value="C:plasma membrane"/>
    <property type="evidence" value="ECO:0007669"/>
    <property type="project" value="UniProtKB-SubCell"/>
</dbReference>
<evidence type="ECO:0000256" key="8">
    <source>
        <dbReference type="ARBA" id="ARBA00023136"/>
    </source>
</evidence>
<dbReference type="PRINTS" id="PR00954">
    <property type="entry name" value="FLGMOTORFLIG"/>
</dbReference>
<dbReference type="PANTHER" id="PTHR30534:SF0">
    <property type="entry name" value="FLAGELLAR MOTOR SWITCH PROTEIN FLIG"/>
    <property type="match status" value="1"/>
</dbReference>
<dbReference type="PANTHER" id="PTHR30534">
    <property type="entry name" value="FLAGELLAR MOTOR SWITCH PROTEIN FLIG"/>
    <property type="match status" value="1"/>
</dbReference>
<accession>A0AA42CH99</accession>
<reference evidence="14" key="1">
    <citation type="submission" date="2022-05" db="EMBL/GenBank/DDBJ databases">
        <authorList>
            <person name="Pankratov T."/>
        </authorList>
    </citation>
    <scope>NUCLEOTIDE SEQUENCE</scope>
    <source>
        <strain evidence="14">BP6-180914</strain>
    </source>
</reference>
<evidence type="ECO:0000256" key="10">
    <source>
        <dbReference type="ARBA" id="ARBA00025598"/>
    </source>
</evidence>
<dbReference type="AlphaFoldDB" id="A0AA42CH99"/>
<dbReference type="RefSeq" id="WP_282583825.1">
    <property type="nucleotide sequence ID" value="NZ_JAMOIM010000002.1"/>
</dbReference>
<dbReference type="InterPro" id="IPR000090">
    <property type="entry name" value="Flg_Motor_Flig"/>
</dbReference>
<dbReference type="InterPro" id="IPR023087">
    <property type="entry name" value="Flg_Motor_Flig_C"/>
</dbReference>